<protein>
    <submittedName>
        <fullName evidence="1">Uncharacterized protein</fullName>
    </submittedName>
</protein>
<keyword evidence="2" id="KW-1185">Reference proteome</keyword>
<proteinExistence type="predicted"/>
<dbReference type="EMBL" id="CP031264">
    <property type="protein sequence ID" value="AXI77653.1"/>
    <property type="molecule type" value="Genomic_DNA"/>
</dbReference>
<organism evidence="1 2">
    <name type="scientific">Peterkaempfera bronchialis</name>
    <dbReference type="NCBI Taxonomy" id="2126346"/>
    <lineage>
        <taxon>Bacteria</taxon>
        <taxon>Bacillati</taxon>
        <taxon>Actinomycetota</taxon>
        <taxon>Actinomycetes</taxon>
        <taxon>Kitasatosporales</taxon>
        <taxon>Streptomycetaceae</taxon>
        <taxon>Peterkaempfera</taxon>
    </lineage>
</organism>
<reference evidence="2" key="1">
    <citation type="submission" date="2018-07" db="EMBL/GenBank/DDBJ databases">
        <title>Streptacidiphilus bronchialis DSM 106435 chromosome.</title>
        <authorList>
            <person name="Batra D."/>
            <person name="Gulvik C.A."/>
        </authorList>
    </citation>
    <scope>NUCLEOTIDE SEQUENCE [LARGE SCALE GENOMIC DNA]</scope>
    <source>
        <strain evidence="2">DSM 106435</strain>
    </source>
</reference>
<dbReference type="KEGG" id="stri:C7M71_009555"/>
<gene>
    <name evidence="1" type="ORF">C7M71_009555</name>
</gene>
<evidence type="ECO:0000313" key="1">
    <source>
        <dbReference type="EMBL" id="AXI77653.1"/>
    </source>
</evidence>
<dbReference type="Proteomes" id="UP000249340">
    <property type="component" value="Chromosome"/>
</dbReference>
<name>A0A345SV98_9ACTN</name>
<accession>A0A345SV98</accession>
<sequence length="66" mass="6956">MVLPEWRAAIAVPVATEVLLTATGLPYGELSGAELTVLARLEALHDRELAVADWQLAGQSRGTGLS</sequence>
<evidence type="ECO:0000313" key="2">
    <source>
        <dbReference type="Proteomes" id="UP000249340"/>
    </source>
</evidence>
<dbReference type="AlphaFoldDB" id="A0A345SV98"/>
<dbReference type="OrthoDB" id="3872506at2"/>